<evidence type="ECO:0000256" key="1">
    <source>
        <dbReference type="SAM" id="SignalP"/>
    </source>
</evidence>
<comment type="caution">
    <text evidence="2">The sequence shown here is derived from an EMBL/GenBank/DDBJ whole genome shotgun (WGS) entry which is preliminary data.</text>
</comment>
<protein>
    <submittedName>
        <fullName evidence="2">Uncharacterized protein</fullName>
    </submittedName>
</protein>
<reference evidence="2" key="2">
    <citation type="submission" date="2023-05" db="EMBL/GenBank/DDBJ databases">
        <authorList>
            <consortium name="Lawrence Berkeley National Laboratory"/>
            <person name="Steindorff A."/>
            <person name="Hensen N."/>
            <person name="Bonometti L."/>
            <person name="Westerberg I."/>
            <person name="Brannstrom I.O."/>
            <person name="Guillou S."/>
            <person name="Cros-Aarteil S."/>
            <person name="Calhoun S."/>
            <person name="Haridas S."/>
            <person name="Kuo A."/>
            <person name="Mondo S."/>
            <person name="Pangilinan J."/>
            <person name="Riley R."/>
            <person name="Labutti K."/>
            <person name="Andreopoulos B."/>
            <person name="Lipzen A."/>
            <person name="Chen C."/>
            <person name="Yanf M."/>
            <person name="Daum C."/>
            <person name="Ng V."/>
            <person name="Clum A."/>
            <person name="Ohm R."/>
            <person name="Martin F."/>
            <person name="Silar P."/>
            <person name="Natvig D."/>
            <person name="Lalanne C."/>
            <person name="Gautier V."/>
            <person name="Ament-Velasquez S.L."/>
            <person name="Kruys A."/>
            <person name="Hutchinson M.I."/>
            <person name="Powell A.J."/>
            <person name="Barry K."/>
            <person name="Miller A.N."/>
            <person name="Grigoriev I.V."/>
            <person name="Debuchy R."/>
            <person name="Gladieux P."/>
            <person name="Thoren M.H."/>
            <person name="Johannesson H."/>
        </authorList>
    </citation>
    <scope>NUCLEOTIDE SEQUENCE</scope>
    <source>
        <strain evidence="2">CBS 508.74</strain>
    </source>
</reference>
<dbReference type="AlphaFoldDB" id="A0AAN6YU40"/>
<feature type="chain" id="PRO_5042952730" evidence="1">
    <location>
        <begin position="26"/>
        <end position="305"/>
    </location>
</feature>
<organism evidence="2 3">
    <name type="scientific">Canariomyces notabilis</name>
    <dbReference type="NCBI Taxonomy" id="2074819"/>
    <lineage>
        <taxon>Eukaryota</taxon>
        <taxon>Fungi</taxon>
        <taxon>Dikarya</taxon>
        <taxon>Ascomycota</taxon>
        <taxon>Pezizomycotina</taxon>
        <taxon>Sordariomycetes</taxon>
        <taxon>Sordariomycetidae</taxon>
        <taxon>Sordariales</taxon>
        <taxon>Chaetomiaceae</taxon>
        <taxon>Canariomyces</taxon>
    </lineage>
</organism>
<dbReference type="EMBL" id="MU853340">
    <property type="protein sequence ID" value="KAK4113154.1"/>
    <property type="molecule type" value="Genomic_DNA"/>
</dbReference>
<keyword evidence="3" id="KW-1185">Reference proteome</keyword>
<sequence>MASPMTFFLNLLFLLSTALLVAVQARSRSDLCGISIHASDYPDVGSFVTTEGTFHVPQTRYRTDDPPTLINHGVALCCGDDCSARLAAFITTWEWDTPGTISLPGFHFYPYFMVHMSHSVGMHLNTSDTVRIKLEILNQTKAQITYTKYLTPTVNETLKLTIDAVRGDNGAPILNVTTLFNDDYESRMIYDVRSPKYTRQTPTFCGDSAWWFASDNFGLDESHTILRGGFRFPSQFPPLLIGKHRLQTEQKKWFPHNFPLGGATRHWDMLRDYSHDGKGEHVACKVRGFPDTGMTLLYSQHPWED</sequence>
<evidence type="ECO:0000313" key="2">
    <source>
        <dbReference type="EMBL" id="KAK4113154.1"/>
    </source>
</evidence>
<dbReference type="RefSeq" id="XP_064670724.1">
    <property type="nucleotide sequence ID" value="XM_064818557.1"/>
</dbReference>
<proteinExistence type="predicted"/>
<reference evidence="2" key="1">
    <citation type="journal article" date="2023" name="Mol. Phylogenet. Evol.">
        <title>Genome-scale phylogeny and comparative genomics of the fungal order Sordariales.</title>
        <authorList>
            <person name="Hensen N."/>
            <person name="Bonometti L."/>
            <person name="Westerberg I."/>
            <person name="Brannstrom I.O."/>
            <person name="Guillou S."/>
            <person name="Cros-Aarteil S."/>
            <person name="Calhoun S."/>
            <person name="Haridas S."/>
            <person name="Kuo A."/>
            <person name="Mondo S."/>
            <person name="Pangilinan J."/>
            <person name="Riley R."/>
            <person name="LaButti K."/>
            <person name="Andreopoulos B."/>
            <person name="Lipzen A."/>
            <person name="Chen C."/>
            <person name="Yan M."/>
            <person name="Daum C."/>
            <person name="Ng V."/>
            <person name="Clum A."/>
            <person name="Steindorff A."/>
            <person name="Ohm R.A."/>
            <person name="Martin F."/>
            <person name="Silar P."/>
            <person name="Natvig D.O."/>
            <person name="Lalanne C."/>
            <person name="Gautier V."/>
            <person name="Ament-Velasquez S.L."/>
            <person name="Kruys A."/>
            <person name="Hutchinson M.I."/>
            <person name="Powell A.J."/>
            <person name="Barry K."/>
            <person name="Miller A.N."/>
            <person name="Grigoriev I.V."/>
            <person name="Debuchy R."/>
            <person name="Gladieux P."/>
            <person name="Hiltunen Thoren M."/>
            <person name="Johannesson H."/>
        </authorList>
    </citation>
    <scope>NUCLEOTIDE SEQUENCE</scope>
    <source>
        <strain evidence="2">CBS 508.74</strain>
    </source>
</reference>
<accession>A0AAN6YU40</accession>
<gene>
    <name evidence="2" type="ORF">N656DRAFT_828840</name>
</gene>
<evidence type="ECO:0000313" key="3">
    <source>
        <dbReference type="Proteomes" id="UP001302812"/>
    </source>
</evidence>
<name>A0AAN6YU40_9PEZI</name>
<dbReference type="GeneID" id="89942683"/>
<keyword evidence="1" id="KW-0732">Signal</keyword>
<dbReference type="Proteomes" id="UP001302812">
    <property type="component" value="Unassembled WGS sequence"/>
</dbReference>
<feature type="signal peptide" evidence="1">
    <location>
        <begin position="1"/>
        <end position="25"/>
    </location>
</feature>